<dbReference type="EMBL" id="QFNN01000023">
    <property type="protein sequence ID" value="PZO90654.1"/>
    <property type="molecule type" value="Genomic_DNA"/>
</dbReference>
<dbReference type="NCBIfam" id="TIGR02786">
    <property type="entry name" value="addB_alphas"/>
    <property type="match status" value="1"/>
</dbReference>
<dbReference type="InterPro" id="IPR038726">
    <property type="entry name" value="PDDEXK_AddAB-type"/>
</dbReference>
<dbReference type="InterPro" id="IPR014153">
    <property type="entry name" value="Ds_break_AddB"/>
</dbReference>
<dbReference type="SUPFAM" id="SSF52540">
    <property type="entry name" value="P-loop containing nucleoside triphosphate hydrolases"/>
    <property type="match status" value="1"/>
</dbReference>
<dbReference type="Proteomes" id="UP000249066">
    <property type="component" value="Unassembled WGS sequence"/>
</dbReference>
<dbReference type="SUPFAM" id="SSF52980">
    <property type="entry name" value="Restriction endonuclease-like"/>
    <property type="match status" value="1"/>
</dbReference>
<comment type="caution">
    <text evidence="2">The sequence shown here is derived from an EMBL/GenBank/DDBJ whole genome shotgun (WGS) entry which is preliminary data.</text>
</comment>
<proteinExistence type="predicted"/>
<evidence type="ECO:0000313" key="2">
    <source>
        <dbReference type="EMBL" id="PZO90654.1"/>
    </source>
</evidence>
<accession>A0A2W5A825</accession>
<dbReference type="InterPro" id="IPR011335">
    <property type="entry name" value="Restrct_endonuc-II-like"/>
</dbReference>
<dbReference type="Pfam" id="PF12705">
    <property type="entry name" value="PDDEXK_1"/>
    <property type="match status" value="1"/>
</dbReference>
<evidence type="ECO:0000259" key="1">
    <source>
        <dbReference type="Pfam" id="PF12705"/>
    </source>
</evidence>
<dbReference type="InterPro" id="IPR027417">
    <property type="entry name" value="P-loop_NTPase"/>
</dbReference>
<reference evidence="2 3" key="1">
    <citation type="submission" date="2017-08" db="EMBL/GenBank/DDBJ databases">
        <title>Infants hospitalized years apart are colonized by the same room-sourced microbial strains.</title>
        <authorList>
            <person name="Brooks B."/>
            <person name="Olm M.R."/>
            <person name="Firek B.A."/>
            <person name="Baker R."/>
            <person name="Thomas B.C."/>
            <person name="Morowitz M.J."/>
            <person name="Banfield J.F."/>
        </authorList>
    </citation>
    <scope>NUCLEOTIDE SEQUENCE [LARGE SCALE GENOMIC DNA]</scope>
    <source>
        <strain evidence="2">S2_018_000_R2_101</strain>
    </source>
</reference>
<organism evidence="2 3">
    <name type="scientific">Sphingomonas sanxanigenens</name>
    <dbReference type="NCBI Taxonomy" id="397260"/>
    <lineage>
        <taxon>Bacteria</taxon>
        <taxon>Pseudomonadati</taxon>
        <taxon>Pseudomonadota</taxon>
        <taxon>Alphaproteobacteria</taxon>
        <taxon>Sphingomonadales</taxon>
        <taxon>Sphingomonadaceae</taxon>
        <taxon>Sphingomonas</taxon>
    </lineage>
</organism>
<dbReference type="AlphaFoldDB" id="A0A2W5A825"/>
<evidence type="ECO:0000313" key="3">
    <source>
        <dbReference type="Proteomes" id="UP000249066"/>
    </source>
</evidence>
<protein>
    <submittedName>
        <fullName evidence="2">Double-strand break repair protein AddB</fullName>
    </submittedName>
</protein>
<sequence length="984" mass="105227">MPSPAVYTIPPHRAFADALVAGLLARFPDAMEMARGTVLLPTNRAVRAITEAFVRRAEGGLLLPRLVAIGDVELDDRLGVALDPIDQAPIAPAIDPMARRMRLARAIQQRRARAGSPIDAAEAVRLAADLARVLDQLNVEQVAPHRLRDLPVADELSAHWRRSLDELKLIIEDWPAELARLGRIDLSDRRNRLLDRAAARWRAEPPAGFIVAAGIATTAPAVAGLLRTIACLPRAMVVFSALDLDMPDDDWAALGPHDPDANGRRERAIESHPQYHLKLLLDRMGVARGEVERWRWGGGHDAAAARSRAIGNALAPAESTKRWAALDASERSLAGVATLEVATPAEEAQAIAIALREAVETPGRTAALVTPDRGLARRVSAHLSRWGIAADDSAGEPLSLTPPGALLIAVAEAMAERFAPVPLLALLKHPLVRAGAERLDWLDGARLLDRALRGPRPAPGLAGVDAYLAGGDKRERPHRARAERWWQGVRPLLAPLETAPETLGGQIAAIREAVTALAGDEGWARPSGRAAADLLAAVEANAGDGPDNSDLEGLPTLIASLAREIPVRPPQGGHPRVAILGLLEARLQQADLMILGGLNEGVWPGLPAPDPWLAPSIRAALGLPGLETRIGLAAHDFASALGAPQVLITRARRDASAPAIASRLWLRLQAMIGDAQWRRMSAPHLANWARMIDRPSDYAPAPRPAPVPPLAVRPRSISVTEVDRLKADPYAFYARSVLKLSQLSAIDEDPTAAWRGTAVHAVLEAWARDDDFDPATLRPRAEEMLRQPGTHPMMRALWGPRLLEAIDWIALEIARGAADGRHPVAVEAWGSAEIAGVTLGGRADRIDRLAGGALVIVDYKTGKPPSAAQVAGGYAQQLGLLGLIAESGGFKGVSGAAGAFEYWSLGRNRDGGFGAVAKPTDPTGARGRIVTDDFTRIAGEVFAKAAAQWLTGEAPFTAKLNPEYAPYADYDQLMRLGEWYGRGD</sequence>
<dbReference type="Gene3D" id="3.90.320.10">
    <property type="match status" value="1"/>
</dbReference>
<name>A0A2W5A825_9SPHN</name>
<dbReference type="InterPro" id="IPR011604">
    <property type="entry name" value="PDDEXK-like_dom_sf"/>
</dbReference>
<feature type="domain" description="PD-(D/E)XK endonuclease-like" evidence="1">
    <location>
        <begin position="717"/>
        <end position="957"/>
    </location>
</feature>
<gene>
    <name evidence="2" type="primary">addB</name>
    <name evidence="2" type="ORF">DI623_05915</name>
</gene>